<comment type="caution">
    <text evidence="9">The sequence shown here is derived from an EMBL/GenBank/DDBJ whole genome shotgun (WGS) entry which is preliminary data.</text>
</comment>
<reference evidence="9 10" key="1">
    <citation type="journal article" date="2012" name="Eukaryot. Cell">
        <title>Draft genome sequence of CBS 2479, the standard type strain of Trichosporon asahii.</title>
        <authorList>
            <person name="Yang R.Y."/>
            <person name="Li H.T."/>
            <person name="Zhu H."/>
            <person name="Zhou G.P."/>
            <person name="Wang M."/>
            <person name="Wang L."/>
        </authorList>
    </citation>
    <scope>NUCLEOTIDE SEQUENCE [LARGE SCALE GENOMIC DNA]</scope>
    <source>
        <strain evidence="10">ATCC 90039 / CBS 2479 / JCM 2466 / KCTC 7840 / NCYC 2677 / UAMH 7654</strain>
    </source>
</reference>
<evidence type="ECO:0000256" key="6">
    <source>
        <dbReference type="ARBA" id="ARBA00023004"/>
    </source>
</evidence>
<evidence type="ECO:0000256" key="2">
    <source>
        <dbReference type="ARBA" id="ARBA00022559"/>
    </source>
</evidence>
<name>J6F6J7_TRIAS</name>
<dbReference type="SUPFAM" id="SSF47571">
    <property type="entry name" value="Cloroperoxidase"/>
    <property type="match status" value="1"/>
</dbReference>
<dbReference type="GO" id="GO:0046872">
    <property type="term" value="F:metal ion binding"/>
    <property type="evidence" value="ECO:0007669"/>
    <property type="project" value="UniProtKB-KW"/>
</dbReference>
<keyword evidence="2" id="KW-0575">Peroxidase</keyword>
<dbReference type="VEuPathDB" id="FungiDB:A1Q1_07920"/>
<sequence>MVALSLLLLPTAAAFPAFAGLGAADIAALDERASIFDPLKYQGINLWDSLGGVFRAMNYQDITGLTNAVTEGIRAIEADAHANPKFGGFPVAQLVDVPRDQLTKDAIYEAYKLDRSIPPIWGEQEDEEHPWIAPGPGDIRGPCPGLNTLANHGYLPRNGICTPQELMMGVWKGLSMSPELSGILAIAGVVWKADIKTLKISIGAGTQGTGVGLSNHGFIEGDASVTRDDSIIGDQVHVNETKLHRYYDIIHRLGTNGYDINPEVCAESRYVAWKDSVDSNHAMDFNPLRHLVAYAESAFAMEVFRGQNQSCTSETIDWFFVRERFPPGWSRRNVPVSTNEMFTWALLFNSIRTVYPGYTLGRTGAFYNFPLAQFGGGVTNFLSPSSLRVNACKFVATFAIFVPTGLMQFSKGLGDHFVKGFACS</sequence>
<comment type="cofactor">
    <cofactor evidence="1">
        <name>heme b</name>
        <dbReference type="ChEBI" id="CHEBI:60344"/>
    </cofactor>
</comment>
<evidence type="ECO:0000313" key="10">
    <source>
        <dbReference type="Proteomes" id="UP000002748"/>
    </source>
</evidence>
<dbReference type="HOGENOM" id="CLU_054441_0_0_1"/>
<evidence type="ECO:0000259" key="8">
    <source>
        <dbReference type="PROSITE" id="PS51405"/>
    </source>
</evidence>
<keyword evidence="4" id="KW-0479">Metal-binding</keyword>
<evidence type="ECO:0000256" key="1">
    <source>
        <dbReference type="ARBA" id="ARBA00001970"/>
    </source>
</evidence>
<dbReference type="AlphaFoldDB" id="J6F6J7"/>
<dbReference type="InterPro" id="IPR036851">
    <property type="entry name" value="Chloroperoxidase-like_sf"/>
</dbReference>
<dbReference type="PANTHER" id="PTHR33577">
    <property type="entry name" value="STERIGMATOCYSTIN BIOSYNTHESIS PEROXIDASE STCC-RELATED"/>
    <property type="match status" value="1"/>
</dbReference>
<dbReference type="PROSITE" id="PS51405">
    <property type="entry name" value="HEME_HALOPEROXIDASE"/>
    <property type="match status" value="1"/>
</dbReference>
<dbReference type="PANTHER" id="PTHR33577:SF16">
    <property type="entry name" value="HEME HALOPEROXIDASE FAMILY PROFILE DOMAIN-CONTAINING PROTEIN"/>
    <property type="match status" value="1"/>
</dbReference>
<protein>
    <recommendedName>
        <fullName evidence="8">Heme haloperoxidase family profile domain-containing protein</fullName>
    </recommendedName>
</protein>
<evidence type="ECO:0000256" key="7">
    <source>
        <dbReference type="ARBA" id="ARBA00025795"/>
    </source>
</evidence>
<evidence type="ECO:0000313" key="9">
    <source>
        <dbReference type="EMBL" id="EJT50947.1"/>
    </source>
</evidence>
<dbReference type="GeneID" id="25991432"/>
<dbReference type="EMBL" id="ALBS01000080">
    <property type="protein sequence ID" value="EJT50947.1"/>
    <property type="molecule type" value="Genomic_DNA"/>
</dbReference>
<dbReference type="KEGG" id="tasa:A1Q1_07920"/>
<dbReference type="OrthoDB" id="2594004at2759"/>
<dbReference type="Gene3D" id="1.10.489.10">
    <property type="entry name" value="Chloroperoxidase-like"/>
    <property type="match status" value="1"/>
</dbReference>
<dbReference type="InterPro" id="IPR000028">
    <property type="entry name" value="Chloroperoxidase"/>
</dbReference>
<keyword evidence="6" id="KW-0408">Iron</keyword>
<feature type="domain" description="Heme haloperoxidase family profile" evidence="8">
    <location>
        <begin position="127"/>
        <end position="343"/>
    </location>
</feature>
<keyword evidence="5" id="KW-0560">Oxidoreductase</keyword>
<dbReference type="Pfam" id="PF01328">
    <property type="entry name" value="Peroxidase_2"/>
    <property type="match status" value="1"/>
</dbReference>
<keyword evidence="3" id="KW-0349">Heme</keyword>
<accession>J6F6J7</accession>
<gene>
    <name evidence="9" type="ORF">A1Q1_07920</name>
</gene>
<organism evidence="9 10">
    <name type="scientific">Trichosporon asahii var. asahii (strain ATCC 90039 / CBS 2479 / JCM 2466 / KCTC 7840 / NBRC 103889/ NCYC 2677 / UAMH 7654)</name>
    <name type="common">Yeast</name>
    <dbReference type="NCBI Taxonomy" id="1186058"/>
    <lineage>
        <taxon>Eukaryota</taxon>
        <taxon>Fungi</taxon>
        <taxon>Dikarya</taxon>
        <taxon>Basidiomycota</taxon>
        <taxon>Agaricomycotina</taxon>
        <taxon>Tremellomycetes</taxon>
        <taxon>Trichosporonales</taxon>
        <taxon>Trichosporonaceae</taxon>
        <taxon>Trichosporon</taxon>
    </lineage>
</organism>
<evidence type="ECO:0000256" key="5">
    <source>
        <dbReference type="ARBA" id="ARBA00023002"/>
    </source>
</evidence>
<comment type="similarity">
    <text evidence="7">Belongs to the chloroperoxidase family.</text>
</comment>
<dbReference type="GO" id="GO:0004601">
    <property type="term" value="F:peroxidase activity"/>
    <property type="evidence" value="ECO:0007669"/>
    <property type="project" value="UniProtKB-KW"/>
</dbReference>
<proteinExistence type="inferred from homology"/>
<evidence type="ECO:0000256" key="4">
    <source>
        <dbReference type="ARBA" id="ARBA00022723"/>
    </source>
</evidence>
<dbReference type="Proteomes" id="UP000002748">
    <property type="component" value="Unassembled WGS sequence"/>
</dbReference>
<dbReference type="RefSeq" id="XP_014182379.1">
    <property type="nucleotide sequence ID" value="XM_014326904.1"/>
</dbReference>
<evidence type="ECO:0000256" key="3">
    <source>
        <dbReference type="ARBA" id="ARBA00022617"/>
    </source>
</evidence>